<evidence type="ECO:0000313" key="6">
    <source>
        <dbReference type="EMBL" id="KAF2819073.1"/>
    </source>
</evidence>
<dbReference type="PANTHER" id="PTHR12612">
    <property type="entry name" value="NUCLEAR TRANSPORT FACTOR 2"/>
    <property type="match status" value="1"/>
</dbReference>
<dbReference type="GO" id="GO:0005635">
    <property type="term" value="C:nuclear envelope"/>
    <property type="evidence" value="ECO:0007669"/>
    <property type="project" value="UniProtKB-ARBA"/>
</dbReference>
<reference evidence="6" key="1">
    <citation type="journal article" date="2020" name="Stud. Mycol.">
        <title>101 Dothideomycetes genomes: a test case for predicting lifestyles and emergence of pathogens.</title>
        <authorList>
            <person name="Haridas S."/>
            <person name="Albert R."/>
            <person name="Binder M."/>
            <person name="Bloem J."/>
            <person name="Labutti K."/>
            <person name="Salamov A."/>
            <person name="Andreopoulos B."/>
            <person name="Baker S."/>
            <person name="Barry K."/>
            <person name="Bills G."/>
            <person name="Bluhm B."/>
            <person name="Cannon C."/>
            <person name="Castanera R."/>
            <person name="Culley D."/>
            <person name="Daum C."/>
            <person name="Ezra D."/>
            <person name="Gonzalez J."/>
            <person name="Henrissat B."/>
            <person name="Kuo A."/>
            <person name="Liang C."/>
            <person name="Lipzen A."/>
            <person name="Lutzoni F."/>
            <person name="Magnuson J."/>
            <person name="Mondo S."/>
            <person name="Nolan M."/>
            <person name="Ohm R."/>
            <person name="Pangilinan J."/>
            <person name="Park H.-J."/>
            <person name="Ramirez L."/>
            <person name="Alfaro M."/>
            <person name="Sun H."/>
            <person name="Tritt A."/>
            <person name="Yoshinaga Y."/>
            <person name="Zwiers L.-H."/>
            <person name="Turgeon B."/>
            <person name="Goodwin S."/>
            <person name="Spatafora J."/>
            <person name="Crous P."/>
            <person name="Grigoriev I."/>
        </authorList>
    </citation>
    <scope>NUCLEOTIDE SEQUENCE</scope>
    <source>
        <strain evidence="6">CBS 113818</strain>
    </source>
</reference>
<evidence type="ECO:0000256" key="2">
    <source>
        <dbReference type="ARBA" id="ARBA00022490"/>
    </source>
</evidence>
<dbReference type="EMBL" id="MU006247">
    <property type="protein sequence ID" value="KAF2819073.1"/>
    <property type="molecule type" value="Genomic_DNA"/>
</dbReference>
<evidence type="ECO:0000259" key="5">
    <source>
        <dbReference type="PROSITE" id="PS50177"/>
    </source>
</evidence>
<dbReference type="InterPro" id="IPR045875">
    <property type="entry name" value="NTF2"/>
</dbReference>
<dbReference type="GO" id="GO:0005737">
    <property type="term" value="C:cytoplasm"/>
    <property type="evidence" value="ECO:0007669"/>
    <property type="project" value="UniProtKB-SubCell"/>
</dbReference>
<dbReference type="AlphaFoldDB" id="A0A6A6ZEF5"/>
<comment type="subcellular location">
    <subcellularLocation>
        <location evidence="1">Cytoplasm</location>
    </subcellularLocation>
</comment>
<accession>A0A6A6ZEF5</accession>
<dbReference type="FunFam" id="3.10.450.50:FF:000005">
    <property type="entry name" value="Nuclear transport factor 2"/>
    <property type="match status" value="1"/>
</dbReference>
<dbReference type="Gene3D" id="3.10.450.50">
    <property type="match status" value="1"/>
</dbReference>
<comment type="function">
    <text evidence="4">Facilitates protein transport into the nucleus. Could be part of a multicomponent system of cytosolic factors that assemble at the pore complex during nuclear import.</text>
</comment>
<dbReference type="Pfam" id="PF02136">
    <property type="entry name" value="NTF2"/>
    <property type="match status" value="1"/>
</dbReference>
<dbReference type="SUPFAM" id="SSF54427">
    <property type="entry name" value="NTF2-like"/>
    <property type="match status" value="1"/>
</dbReference>
<feature type="domain" description="NTF2" evidence="5">
    <location>
        <begin position="50"/>
        <end position="167"/>
    </location>
</feature>
<keyword evidence="7" id="KW-1185">Reference proteome</keyword>
<name>A0A6A6ZEF5_9PLEO</name>
<protein>
    <recommendedName>
        <fullName evidence="3">Nuclear transport factor 2</fullName>
    </recommendedName>
</protein>
<sequence length="172" mass="19396">MRPSRPRSTQINGTTHLNLSPLRANRKPRLSRLLQPHKSSLIMASAFETVADAFLNFYYQSFDGPRHELAMVYRDQSMLSYEGGGVMGAAAIMEKLQNLNFGQIQHRRDTTDVQPVGDDAIIIMVTGALIIQGEERPTGFSQTFHLKNEIDANGGSNWWIFNEIFRLNFPVA</sequence>
<evidence type="ECO:0000256" key="1">
    <source>
        <dbReference type="ARBA" id="ARBA00004496"/>
    </source>
</evidence>
<evidence type="ECO:0000256" key="4">
    <source>
        <dbReference type="ARBA" id="ARBA00053082"/>
    </source>
</evidence>
<evidence type="ECO:0000313" key="7">
    <source>
        <dbReference type="Proteomes" id="UP000799424"/>
    </source>
</evidence>
<dbReference type="Proteomes" id="UP000799424">
    <property type="component" value="Unassembled WGS sequence"/>
</dbReference>
<dbReference type="PROSITE" id="PS50177">
    <property type="entry name" value="NTF2_DOMAIN"/>
    <property type="match status" value="1"/>
</dbReference>
<dbReference type="InterPro" id="IPR032710">
    <property type="entry name" value="NTF2-like_dom_sf"/>
</dbReference>
<organism evidence="6 7">
    <name type="scientific">Ophiobolus disseminans</name>
    <dbReference type="NCBI Taxonomy" id="1469910"/>
    <lineage>
        <taxon>Eukaryota</taxon>
        <taxon>Fungi</taxon>
        <taxon>Dikarya</taxon>
        <taxon>Ascomycota</taxon>
        <taxon>Pezizomycotina</taxon>
        <taxon>Dothideomycetes</taxon>
        <taxon>Pleosporomycetidae</taxon>
        <taxon>Pleosporales</taxon>
        <taxon>Pleosporineae</taxon>
        <taxon>Phaeosphaeriaceae</taxon>
        <taxon>Ophiobolus</taxon>
    </lineage>
</organism>
<dbReference type="CDD" id="cd00780">
    <property type="entry name" value="NTF2"/>
    <property type="match status" value="1"/>
</dbReference>
<keyword evidence="2" id="KW-0963">Cytoplasm</keyword>
<gene>
    <name evidence="6" type="ORF">CC86DRAFT_150574</name>
</gene>
<proteinExistence type="predicted"/>
<dbReference type="GO" id="GO:0006606">
    <property type="term" value="P:protein import into nucleus"/>
    <property type="evidence" value="ECO:0007669"/>
    <property type="project" value="UniProtKB-ARBA"/>
</dbReference>
<dbReference type="InterPro" id="IPR018222">
    <property type="entry name" value="Nuclear_transport_factor_2_euk"/>
</dbReference>
<evidence type="ECO:0000256" key="3">
    <source>
        <dbReference type="ARBA" id="ARBA00026247"/>
    </source>
</evidence>
<dbReference type="OrthoDB" id="6507044at2759"/>
<dbReference type="InterPro" id="IPR002075">
    <property type="entry name" value="NTF2_dom"/>
</dbReference>